<dbReference type="InterPro" id="IPR036322">
    <property type="entry name" value="WD40_repeat_dom_sf"/>
</dbReference>
<feature type="repeat" description="WD" evidence="3">
    <location>
        <begin position="288"/>
        <end position="320"/>
    </location>
</feature>
<dbReference type="InterPro" id="IPR015943">
    <property type="entry name" value="WD40/YVTN_repeat-like_dom_sf"/>
</dbReference>
<dbReference type="PRINTS" id="PR00320">
    <property type="entry name" value="GPROTEINBRPT"/>
</dbReference>
<dbReference type="Pfam" id="PF00400">
    <property type="entry name" value="WD40"/>
    <property type="match status" value="5"/>
</dbReference>
<dbReference type="EMBL" id="JATN01000321">
    <property type="protein sequence ID" value="EUC58182.1"/>
    <property type="molecule type" value="Genomic_DNA"/>
</dbReference>
<dbReference type="SUPFAM" id="SSF50978">
    <property type="entry name" value="WD40 repeat-like"/>
    <property type="match status" value="1"/>
</dbReference>
<evidence type="ECO:0000313" key="5">
    <source>
        <dbReference type="Proteomes" id="UP000030108"/>
    </source>
</evidence>
<evidence type="ECO:0000313" key="4">
    <source>
        <dbReference type="EMBL" id="EUC58182.1"/>
    </source>
</evidence>
<dbReference type="Pfam" id="PF02992">
    <property type="entry name" value="Transposase_21"/>
    <property type="match status" value="1"/>
</dbReference>
<reference evidence="5" key="1">
    <citation type="journal article" date="2014" name="Genome Announc.">
        <title>Draft genome sequence of the plant-pathogenic soil fungus Rhizoctonia solani anastomosis group 3 strain Rhs1AP.</title>
        <authorList>
            <person name="Cubeta M.A."/>
            <person name="Thomas E."/>
            <person name="Dean R.A."/>
            <person name="Jabaji S."/>
            <person name="Neate S.M."/>
            <person name="Tavantzis S."/>
            <person name="Toda T."/>
            <person name="Vilgalys R."/>
            <person name="Bharathan N."/>
            <person name="Fedorova-Abrams N."/>
            <person name="Pakala S.B."/>
            <person name="Pakala S.M."/>
            <person name="Zafar N."/>
            <person name="Joardar V."/>
            <person name="Losada L."/>
            <person name="Nierman W.C."/>
        </authorList>
    </citation>
    <scope>NUCLEOTIDE SEQUENCE [LARGE SCALE GENOMIC DNA]</scope>
    <source>
        <strain evidence="5">AG-3</strain>
    </source>
</reference>
<dbReference type="OrthoDB" id="674604at2759"/>
<dbReference type="Proteomes" id="UP000030108">
    <property type="component" value="Unassembled WGS sequence"/>
</dbReference>
<comment type="caution">
    <text evidence="4">The sequence shown here is derived from an EMBL/GenBank/DDBJ whole genome shotgun (WGS) entry which is preliminary data.</text>
</comment>
<keyword evidence="1 3" id="KW-0853">WD repeat</keyword>
<feature type="repeat" description="WD" evidence="3">
    <location>
        <begin position="331"/>
        <end position="372"/>
    </location>
</feature>
<dbReference type="InterPro" id="IPR020472">
    <property type="entry name" value="WD40_PAC1"/>
</dbReference>
<dbReference type="CDD" id="cd00200">
    <property type="entry name" value="WD40"/>
    <property type="match status" value="1"/>
</dbReference>
<dbReference type="InterPro" id="IPR019775">
    <property type="entry name" value="WD40_repeat_CS"/>
</dbReference>
<name>A0A0A1UHJ1_9AGAM</name>
<sequence>MAVTISDSFGTLGLSTDGVGPFKTQKQQCWPLILINYSLPPSIRTHLENILCLSVIPGPQSPKELNTFLEPLIDELEELACGISAFNSTNQRLFMLHAYLIAAFGDMPAAAKLMNMKGPNGPILLRGRFRQDCYYKHFIKLVRLINLCMDFEITHAQVIEIRQGFAKWVEDYENWVYQHYFQRTTGLASILIGQHEEATLAIWSLESAVDSVAISPDGNRIASGNHDGSLCVYDIHTGAVVAGPFQGHTESIWSVAFSPDGRRIASGSADKTVIVWDADTGRIVTGPLHKHVNSVWSVAFSPNGKCLVSGSNDMTIIVWDTYTGAIAFGPLKGHSKEIYSVAFSPDGQLIASGSDDKTIRLWDASTGAAVADPLRGHISYVGMVAFSPDGSKLASSLDEQNNMKITMNFFMLFFMLTKSDGSI</sequence>
<feature type="repeat" description="WD" evidence="3">
    <location>
        <begin position="245"/>
        <end position="286"/>
    </location>
</feature>
<evidence type="ECO:0000256" key="3">
    <source>
        <dbReference type="PROSITE-ProRule" id="PRU00221"/>
    </source>
</evidence>
<gene>
    <name evidence="4" type="ORF">RSOL_234710</name>
</gene>
<accession>A0A0A1UHJ1</accession>
<dbReference type="PROSITE" id="PS00678">
    <property type="entry name" value="WD_REPEATS_1"/>
    <property type="match status" value="2"/>
</dbReference>
<dbReference type="PROSITE" id="PS50082">
    <property type="entry name" value="WD_REPEATS_2"/>
    <property type="match status" value="4"/>
</dbReference>
<evidence type="ECO:0000256" key="2">
    <source>
        <dbReference type="ARBA" id="ARBA00022737"/>
    </source>
</evidence>
<dbReference type="InterPro" id="IPR001680">
    <property type="entry name" value="WD40_rpt"/>
</dbReference>
<organism evidence="4 5">
    <name type="scientific">Rhizoctonia solani AG-3 Rhs1AP</name>
    <dbReference type="NCBI Taxonomy" id="1086054"/>
    <lineage>
        <taxon>Eukaryota</taxon>
        <taxon>Fungi</taxon>
        <taxon>Dikarya</taxon>
        <taxon>Basidiomycota</taxon>
        <taxon>Agaricomycotina</taxon>
        <taxon>Agaricomycetes</taxon>
        <taxon>Cantharellales</taxon>
        <taxon>Ceratobasidiaceae</taxon>
        <taxon>Rhizoctonia</taxon>
    </lineage>
</organism>
<dbReference type="AlphaFoldDB" id="A0A0A1UHJ1"/>
<feature type="repeat" description="WD" evidence="3">
    <location>
        <begin position="202"/>
        <end position="243"/>
    </location>
</feature>
<feature type="non-terminal residue" evidence="4">
    <location>
        <position position="423"/>
    </location>
</feature>
<dbReference type="PANTHER" id="PTHR19879:SF9">
    <property type="entry name" value="TRANSCRIPTION INITIATION FACTOR TFIID SUBUNIT 5"/>
    <property type="match status" value="1"/>
</dbReference>
<evidence type="ECO:0000256" key="1">
    <source>
        <dbReference type="ARBA" id="ARBA00022574"/>
    </source>
</evidence>
<protein>
    <submittedName>
        <fullName evidence="4">Transposase family Tnp2 protein</fullName>
    </submittedName>
</protein>
<proteinExistence type="predicted"/>
<keyword evidence="2" id="KW-0677">Repeat</keyword>
<dbReference type="InterPro" id="IPR004242">
    <property type="entry name" value="Transposase_21"/>
</dbReference>
<dbReference type="SMART" id="SM00320">
    <property type="entry name" value="WD40"/>
    <property type="match status" value="5"/>
</dbReference>
<dbReference type="PANTHER" id="PTHR19879">
    <property type="entry name" value="TRANSCRIPTION INITIATION FACTOR TFIID"/>
    <property type="match status" value="1"/>
</dbReference>
<dbReference type="Gene3D" id="2.130.10.10">
    <property type="entry name" value="YVTN repeat-like/Quinoprotein amine dehydrogenase"/>
    <property type="match status" value="2"/>
</dbReference>
<dbReference type="PROSITE" id="PS50294">
    <property type="entry name" value="WD_REPEATS_REGION"/>
    <property type="match status" value="3"/>
</dbReference>